<evidence type="ECO:0000256" key="2">
    <source>
        <dbReference type="ARBA" id="ARBA00023002"/>
    </source>
</evidence>
<reference evidence="4" key="1">
    <citation type="submission" date="2016-07" db="EMBL/GenBank/DDBJ databases">
        <title>Frankia sp. NRRL B-16219 Genome sequencing.</title>
        <authorList>
            <person name="Ghodhbane-Gtari F."/>
            <person name="Swanson E."/>
            <person name="Gueddou A."/>
            <person name="Louati M."/>
            <person name="Nouioui I."/>
            <person name="Hezbri K."/>
            <person name="Abebe-Akele F."/>
            <person name="Simpson S."/>
            <person name="Morris K."/>
            <person name="Thomas K."/>
            <person name="Gtari M."/>
            <person name="Tisa L.S."/>
        </authorList>
    </citation>
    <scope>NUCLEOTIDE SEQUENCE [LARGE SCALE GENOMIC DNA]</scope>
    <source>
        <strain evidence="4">NRRL B-16219</strain>
    </source>
</reference>
<accession>A0A1S1PGJ6</accession>
<comment type="caution">
    <text evidence="3">The sequence shown here is derived from an EMBL/GenBank/DDBJ whole genome shotgun (WGS) entry which is preliminary data.</text>
</comment>
<dbReference type="InterPro" id="IPR036291">
    <property type="entry name" value="NAD(P)-bd_dom_sf"/>
</dbReference>
<dbReference type="PRINTS" id="PR00081">
    <property type="entry name" value="GDHRDH"/>
</dbReference>
<gene>
    <name evidence="3" type="ORF">BBK14_28805</name>
</gene>
<keyword evidence="2" id="KW-0560">Oxidoreductase</keyword>
<dbReference type="AlphaFoldDB" id="A0A1S1PGJ6"/>
<comment type="similarity">
    <text evidence="1">Belongs to the short-chain dehydrogenases/reductases (SDR) family.</text>
</comment>
<protein>
    <submittedName>
        <fullName evidence="3">Short-chain dehydrogenase</fullName>
    </submittedName>
</protein>
<dbReference type="GO" id="GO:0016491">
    <property type="term" value="F:oxidoreductase activity"/>
    <property type="evidence" value="ECO:0007669"/>
    <property type="project" value="UniProtKB-KW"/>
</dbReference>
<dbReference type="InterPro" id="IPR002347">
    <property type="entry name" value="SDR_fam"/>
</dbReference>
<evidence type="ECO:0000313" key="4">
    <source>
        <dbReference type="Proteomes" id="UP000179769"/>
    </source>
</evidence>
<dbReference type="PANTHER" id="PTHR43899:SF13">
    <property type="entry name" value="RH59310P"/>
    <property type="match status" value="1"/>
</dbReference>
<organism evidence="3 4">
    <name type="scientific">Parafrankia soli</name>
    <dbReference type="NCBI Taxonomy" id="2599596"/>
    <lineage>
        <taxon>Bacteria</taxon>
        <taxon>Bacillati</taxon>
        <taxon>Actinomycetota</taxon>
        <taxon>Actinomycetes</taxon>
        <taxon>Frankiales</taxon>
        <taxon>Frankiaceae</taxon>
        <taxon>Parafrankia</taxon>
    </lineage>
</organism>
<evidence type="ECO:0000313" key="3">
    <source>
        <dbReference type="EMBL" id="OHV19732.1"/>
    </source>
</evidence>
<dbReference type="SUPFAM" id="SSF51735">
    <property type="entry name" value="NAD(P)-binding Rossmann-fold domains"/>
    <property type="match status" value="1"/>
</dbReference>
<dbReference type="Gene3D" id="3.40.50.720">
    <property type="entry name" value="NAD(P)-binding Rossmann-like Domain"/>
    <property type="match status" value="1"/>
</dbReference>
<dbReference type="EMBL" id="MAXA01000275">
    <property type="protein sequence ID" value="OHV19732.1"/>
    <property type="molecule type" value="Genomic_DNA"/>
</dbReference>
<dbReference type="RefSeq" id="WP_071067016.1">
    <property type="nucleotide sequence ID" value="NZ_JBFLUH010000026.1"/>
</dbReference>
<keyword evidence="4" id="KW-1185">Reference proteome</keyword>
<dbReference type="OrthoDB" id="9797538at2"/>
<dbReference type="Pfam" id="PF00106">
    <property type="entry name" value="adh_short"/>
    <property type="match status" value="1"/>
</dbReference>
<proteinExistence type="inferred from homology"/>
<dbReference type="InterPro" id="IPR051019">
    <property type="entry name" value="VLCFA-Steroid_DH"/>
</dbReference>
<sequence length="256" mass="26937">MNLEKYGPWALVVGGSEGIGESYARKLAAQGFRLVLTARKTGPLQVLADDLRAGGAEVRILSVDLSEPDALERTRTVTDDIEVGLLIYNAGANSVRGDFVGLDPAVYRSVIAVNVLGQAEFARHYGGLMCARKRGGIILSGSGASFMGAPSLAAYCGSKAFSRIFSEALWIECEQYGVDVLHLSIGFTATPAMARLGYPLDAAQAPDEAAQEALDNIANGPLWIAGGQSSLETAVNRSTVPGRAEAVRAFATPGRF</sequence>
<evidence type="ECO:0000256" key="1">
    <source>
        <dbReference type="ARBA" id="ARBA00006484"/>
    </source>
</evidence>
<name>A0A1S1PGJ6_9ACTN</name>
<dbReference type="PANTHER" id="PTHR43899">
    <property type="entry name" value="RH59310P"/>
    <property type="match status" value="1"/>
</dbReference>
<dbReference type="Proteomes" id="UP000179769">
    <property type="component" value="Unassembled WGS sequence"/>
</dbReference>